<dbReference type="Proteomes" id="UP000017836">
    <property type="component" value="Unassembled WGS sequence"/>
</dbReference>
<feature type="active site" description="Nucleophile" evidence="13">
    <location>
        <position position="498"/>
    </location>
</feature>
<evidence type="ECO:0000256" key="7">
    <source>
        <dbReference type="ARBA" id="ARBA00022679"/>
    </source>
</evidence>
<dbReference type="PANTHER" id="PTHR22807:SF61">
    <property type="entry name" value="NOL1_NOP2_SUN FAMILY PROTEIN _ ANTITERMINATION NUSB DOMAIN-CONTAINING PROTEIN"/>
    <property type="match status" value="1"/>
</dbReference>
<comment type="function">
    <text evidence="1">Specifically methylates the cytosine at position 967 (m5C967) of 16S rRNA.</text>
</comment>
<dbReference type="InterPro" id="IPR004573">
    <property type="entry name" value="rRNA_ssu_MeTfrase_B"/>
</dbReference>
<dbReference type="eggNOG" id="KOG1122">
    <property type="taxonomic scope" value="Eukaryota"/>
</dbReference>
<keyword evidence="5" id="KW-0698">rRNA processing</keyword>
<dbReference type="GO" id="GO:0006355">
    <property type="term" value="P:regulation of DNA-templated transcription"/>
    <property type="evidence" value="ECO:0007669"/>
    <property type="project" value="InterPro"/>
</dbReference>
<dbReference type="KEGG" id="atr:18447626"/>
<dbReference type="Gramene" id="ERN19249">
    <property type="protein sequence ID" value="ERN19249"/>
    <property type="gene ID" value="AMTR_s00061p00208500"/>
</dbReference>
<dbReference type="InterPro" id="IPR023268">
    <property type="entry name" value="RCMT_RsmB-rel_pln"/>
</dbReference>
<dbReference type="Gene3D" id="3.30.70.1170">
    <property type="entry name" value="Sun protein, domain 3"/>
    <property type="match status" value="1"/>
</dbReference>
<evidence type="ECO:0000256" key="5">
    <source>
        <dbReference type="ARBA" id="ARBA00022552"/>
    </source>
</evidence>
<dbReference type="InterPro" id="IPR029063">
    <property type="entry name" value="SAM-dependent_MTases_sf"/>
</dbReference>
<dbReference type="PRINTS" id="PR02009">
    <property type="entry name" value="RCMTFMUVIRPL"/>
</dbReference>
<evidence type="ECO:0000256" key="2">
    <source>
        <dbReference type="ARBA" id="ARBA00004496"/>
    </source>
</evidence>
<feature type="binding site" evidence="13">
    <location>
        <position position="427"/>
    </location>
    <ligand>
        <name>S-adenosyl-L-methionine</name>
        <dbReference type="ChEBI" id="CHEBI:59789"/>
    </ligand>
</feature>
<dbReference type="InterPro" id="IPR001678">
    <property type="entry name" value="MeTrfase_RsmB-F_NOP2_dom"/>
</dbReference>
<dbReference type="FunFam" id="3.40.50.150:FF:000022">
    <property type="entry name" value="Ribosomal RNA small subunit methyltransferase B"/>
    <property type="match status" value="1"/>
</dbReference>
<feature type="binding site" evidence="13">
    <location>
        <position position="399"/>
    </location>
    <ligand>
        <name>S-adenosyl-L-methionine</name>
        <dbReference type="ChEBI" id="CHEBI:59789"/>
    </ligand>
</feature>
<dbReference type="SUPFAM" id="SSF48013">
    <property type="entry name" value="NusB-like"/>
    <property type="match status" value="1"/>
</dbReference>
<evidence type="ECO:0000256" key="8">
    <source>
        <dbReference type="ARBA" id="ARBA00022691"/>
    </source>
</evidence>
<dbReference type="Pfam" id="PF01189">
    <property type="entry name" value="Methyltr_RsmB-F"/>
    <property type="match status" value="1"/>
</dbReference>
<keyword evidence="4" id="KW-0963">Cytoplasm</keyword>
<dbReference type="Pfam" id="PF01029">
    <property type="entry name" value="NusB"/>
    <property type="match status" value="1"/>
</dbReference>
<evidence type="ECO:0000256" key="9">
    <source>
        <dbReference type="ARBA" id="ARBA00022884"/>
    </source>
</evidence>
<accession>U5D9S3</accession>
<dbReference type="STRING" id="13333.U5D9S3"/>
<protein>
    <recommendedName>
        <fullName evidence="3">16S rRNA (cytosine(967)-C(5))-methyltransferase</fullName>
        <ecNumber evidence="3">2.1.1.176</ecNumber>
    </recommendedName>
    <alternativeName>
        <fullName evidence="10">16S rRNA m5C967 methyltransferase</fullName>
    </alternativeName>
    <alternativeName>
        <fullName evidence="11">rRNA (cytosine-C(5)-)-methyltransferase RsmB</fullName>
    </alternativeName>
</protein>
<dbReference type="CDD" id="cd02440">
    <property type="entry name" value="AdoMet_MTases"/>
    <property type="match status" value="1"/>
</dbReference>
<keyword evidence="9 13" id="KW-0694">RNA-binding</keyword>
<dbReference type="Gene3D" id="3.40.50.150">
    <property type="entry name" value="Vaccinia Virus protein VP39"/>
    <property type="match status" value="1"/>
</dbReference>
<gene>
    <name evidence="15" type="ORF">AMTR_s00061p00208500</name>
</gene>
<sequence>MAFYSNFNSLLSISVPYSGFSLYKESFLTPHPTFSLYKTPFLCNSISTFYLRNISVDKTPVLCNSLSLFNTSKCSLKERFYKQKPDKRAYELNSEVSPHRAVSAVRLLRIEEGGAFADQLGWRENEMVYVERTLGFRVRELDDRNIRLVTEIVGGAVRWRRYLDFLIGSLCSNAETFRGMEPLLLQILRIGVYEIVKLEMPPYAVVDENVTLAKNALRPGAGNFVNAILRKLLSQKERNLLPVPEIEGTERTQARALATLYSHPVWMVRRWINHFGKEEAVRLMNWNNSEPSFSLRANGRKGITRTDLVLRLETLKVPHEPSLHMDDFVQVKTGMQIVIQKGLLKDGLCAVQDESAGLVVSVVDPKPGESIVDCCAAPGGKALFMASYLQGQGKVIAIDINKGRLQVLWEAAKLQDVDDVIRTVHADLRDFAAENSLKADKVLLDAPCSGLGVLSKRADLRWNRRLEDLEQLKDLQDELLDAASMLVRPGGVLVYSTCSIDPEENADRVAAFLLRHPEFTVSPVDKFVPNDFVTEEGFFLSNPVRHSLDGSFAARLIHSFN</sequence>
<dbReference type="Gene3D" id="1.10.940.10">
    <property type="entry name" value="NusB-like"/>
    <property type="match status" value="1"/>
</dbReference>
<dbReference type="PROSITE" id="PS51686">
    <property type="entry name" value="SAM_MT_RSMB_NOP"/>
    <property type="match status" value="1"/>
</dbReference>
<keyword evidence="6 13" id="KW-0489">Methyltransferase</keyword>
<dbReference type="InterPro" id="IPR035926">
    <property type="entry name" value="NusB-like_sf"/>
</dbReference>
<dbReference type="InterPro" id="IPR023267">
    <property type="entry name" value="RCMT"/>
</dbReference>
<dbReference type="NCBIfam" id="NF011494">
    <property type="entry name" value="PRK14902.1"/>
    <property type="match status" value="1"/>
</dbReference>
<dbReference type="EC" id="2.1.1.176" evidence="3"/>
<dbReference type="GO" id="GO:0001510">
    <property type="term" value="P:RNA methylation"/>
    <property type="evidence" value="ECO:0000318"/>
    <property type="project" value="GO_Central"/>
</dbReference>
<keyword evidence="8 13" id="KW-0949">S-adenosyl-L-methionine</keyword>
<dbReference type="Pfam" id="PF22458">
    <property type="entry name" value="RsmF-B_ferredox"/>
    <property type="match status" value="1"/>
</dbReference>
<comment type="subcellular location">
    <subcellularLocation>
        <location evidence="2">Cytoplasm</location>
    </subcellularLocation>
</comment>
<evidence type="ECO:0000256" key="1">
    <source>
        <dbReference type="ARBA" id="ARBA00002724"/>
    </source>
</evidence>
<reference evidence="16" key="1">
    <citation type="journal article" date="2013" name="Science">
        <title>The Amborella genome and the evolution of flowering plants.</title>
        <authorList>
            <consortium name="Amborella Genome Project"/>
        </authorList>
    </citation>
    <scope>NUCLEOTIDE SEQUENCE [LARGE SCALE GENOMIC DNA]</scope>
</reference>
<comment type="similarity">
    <text evidence="13">Belongs to the class I-like SAM-binding methyltransferase superfamily. RsmB/NOP family.</text>
</comment>
<keyword evidence="7 13" id="KW-0808">Transferase</keyword>
<dbReference type="AlphaFoldDB" id="U5D9S3"/>
<feature type="binding site" evidence="13">
    <location>
        <position position="445"/>
    </location>
    <ligand>
        <name>S-adenosyl-L-methionine</name>
        <dbReference type="ChEBI" id="CHEBI:59789"/>
    </ligand>
</feature>
<dbReference type="NCBIfam" id="TIGR00563">
    <property type="entry name" value="rsmB"/>
    <property type="match status" value="1"/>
</dbReference>
<dbReference type="EMBL" id="KI392075">
    <property type="protein sequence ID" value="ERN19249.1"/>
    <property type="molecule type" value="Genomic_DNA"/>
</dbReference>
<feature type="domain" description="SAM-dependent MTase RsmB/NOP-type" evidence="14">
    <location>
        <begin position="283"/>
        <end position="559"/>
    </location>
</feature>
<evidence type="ECO:0000313" key="16">
    <source>
        <dbReference type="Proteomes" id="UP000017836"/>
    </source>
</evidence>
<evidence type="ECO:0000259" key="14">
    <source>
        <dbReference type="PROSITE" id="PS51686"/>
    </source>
</evidence>
<dbReference type="InterPro" id="IPR049560">
    <property type="entry name" value="MeTrfase_RsmB-F_NOP2_cat"/>
</dbReference>
<evidence type="ECO:0000256" key="13">
    <source>
        <dbReference type="PROSITE-ProRule" id="PRU01023"/>
    </source>
</evidence>
<dbReference type="PRINTS" id="PR02008">
    <property type="entry name" value="RCMTFAMILY"/>
</dbReference>
<name>U5D9S3_AMBTC</name>
<dbReference type="GO" id="GO:0003723">
    <property type="term" value="F:RNA binding"/>
    <property type="evidence" value="ECO:0007669"/>
    <property type="project" value="UniProtKB-UniRule"/>
</dbReference>
<evidence type="ECO:0000313" key="15">
    <source>
        <dbReference type="EMBL" id="ERN19249.1"/>
    </source>
</evidence>
<dbReference type="PANTHER" id="PTHR22807">
    <property type="entry name" value="NOP2 YEAST -RELATED NOL1/NOP2/FMU SUN DOMAIN-CONTAINING"/>
    <property type="match status" value="1"/>
</dbReference>
<evidence type="ECO:0000256" key="6">
    <source>
        <dbReference type="ARBA" id="ARBA00022603"/>
    </source>
</evidence>
<organism evidence="15 16">
    <name type="scientific">Amborella trichopoda</name>
    <dbReference type="NCBI Taxonomy" id="13333"/>
    <lineage>
        <taxon>Eukaryota</taxon>
        <taxon>Viridiplantae</taxon>
        <taxon>Streptophyta</taxon>
        <taxon>Embryophyta</taxon>
        <taxon>Tracheophyta</taxon>
        <taxon>Spermatophyta</taxon>
        <taxon>Magnoliopsida</taxon>
        <taxon>Amborellales</taxon>
        <taxon>Amborellaceae</taxon>
        <taxon>Amborella</taxon>
    </lineage>
</organism>
<dbReference type="InterPro" id="IPR054728">
    <property type="entry name" value="RsmB-like_ferredoxin"/>
</dbReference>
<dbReference type="InterPro" id="IPR006027">
    <property type="entry name" value="NusB_RsmB_TIM44"/>
</dbReference>
<dbReference type="FunFam" id="3.30.70.1170:FF:000003">
    <property type="entry name" value="16S rRNA (Cytosine(967)-C(5))-methyltransferase RsmB"/>
    <property type="match status" value="1"/>
</dbReference>
<evidence type="ECO:0000256" key="10">
    <source>
        <dbReference type="ARBA" id="ARBA00030399"/>
    </source>
</evidence>
<dbReference type="GO" id="GO:0005737">
    <property type="term" value="C:cytoplasm"/>
    <property type="evidence" value="ECO:0007669"/>
    <property type="project" value="UniProtKB-SubCell"/>
</dbReference>
<evidence type="ECO:0000256" key="3">
    <source>
        <dbReference type="ARBA" id="ARBA00012140"/>
    </source>
</evidence>
<feature type="binding site" evidence="13">
    <location>
        <begin position="375"/>
        <end position="381"/>
    </location>
    <ligand>
        <name>S-adenosyl-L-methionine</name>
        <dbReference type="ChEBI" id="CHEBI:59789"/>
    </ligand>
</feature>
<evidence type="ECO:0000256" key="12">
    <source>
        <dbReference type="ARBA" id="ARBA00047283"/>
    </source>
</evidence>
<proteinExistence type="inferred from homology"/>
<dbReference type="GO" id="GO:0008649">
    <property type="term" value="F:rRNA methyltransferase activity"/>
    <property type="evidence" value="ECO:0007669"/>
    <property type="project" value="InterPro"/>
</dbReference>
<keyword evidence="16" id="KW-1185">Reference proteome</keyword>
<comment type="catalytic activity">
    <reaction evidence="12">
        <text>cytidine(967) in 16S rRNA + S-adenosyl-L-methionine = 5-methylcytidine(967) in 16S rRNA + S-adenosyl-L-homocysteine + H(+)</text>
        <dbReference type="Rhea" id="RHEA:42748"/>
        <dbReference type="Rhea" id="RHEA-COMP:10219"/>
        <dbReference type="Rhea" id="RHEA-COMP:10220"/>
        <dbReference type="ChEBI" id="CHEBI:15378"/>
        <dbReference type="ChEBI" id="CHEBI:57856"/>
        <dbReference type="ChEBI" id="CHEBI:59789"/>
        <dbReference type="ChEBI" id="CHEBI:74483"/>
        <dbReference type="ChEBI" id="CHEBI:82748"/>
        <dbReference type="EC" id="2.1.1.176"/>
    </reaction>
</comment>
<dbReference type="OrthoDB" id="427002at2759"/>
<dbReference type="OMA" id="RVNRQHH"/>
<dbReference type="HOGENOM" id="CLU_005316_0_1_1"/>
<dbReference type="SUPFAM" id="SSF53335">
    <property type="entry name" value="S-adenosyl-L-methionine-dependent methyltransferases"/>
    <property type="match status" value="1"/>
</dbReference>
<dbReference type="SMR" id="U5D9S3"/>
<evidence type="ECO:0000256" key="11">
    <source>
        <dbReference type="ARBA" id="ARBA00031088"/>
    </source>
</evidence>
<evidence type="ECO:0000256" key="4">
    <source>
        <dbReference type="ARBA" id="ARBA00022490"/>
    </source>
</evidence>